<evidence type="ECO:0000256" key="8">
    <source>
        <dbReference type="RuleBase" id="RU363032"/>
    </source>
</evidence>
<dbReference type="KEGG" id="dli:dnl_04050"/>
<keyword evidence="7 8" id="KW-0472">Membrane</keyword>
<dbReference type="PANTHER" id="PTHR43357">
    <property type="entry name" value="INNER MEMBRANE ABC TRANSPORTER PERMEASE PROTEIN YDCV"/>
    <property type="match status" value="1"/>
</dbReference>
<evidence type="ECO:0000256" key="6">
    <source>
        <dbReference type="ARBA" id="ARBA00022989"/>
    </source>
</evidence>
<dbReference type="GO" id="GO:0005886">
    <property type="term" value="C:plasma membrane"/>
    <property type="evidence" value="ECO:0007669"/>
    <property type="project" value="UniProtKB-SubCell"/>
</dbReference>
<reference evidence="10" key="1">
    <citation type="journal article" date="2021" name="Microb. Physiol.">
        <title>Proteogenomic Insights into the Physiology of Marine, Sulfate-Reducing, Filamentous Desulfonema limicola and Desulfonema magnum.</title>
        <authorList>
            <person name="Schnaars V."/>
            <person name="Wohlbrand L."/>
            <person name="Scheve S."/>
            <person name="Hinrichs C."/>
            <person name="Reinhardt R."/>
            <person name="Rabus R."/>
        </authorList>
    </citation>
    <scope>NUCLEOTIDE SEQUENCE</scope>
    <source>
        <strain evidence="10">5ac10</strain>
    </source>
</reference>
<protein>
    <submittedName>
        <fullName evidence="10">ABC transporter, permease protein</fullName>
    </submittedName>
</protein>
<dbReference type="PANTHER" id="PTHR43357:SF4">
    <property type="entry name" value="INNER MEMBRANE ABC TRANSPORTER PERMEASE PROTEIN YDCV"/>
    <property type="match status" value="1"/>
</dbReference>
<feature type="transmembrane region" description="Helical" evidence="8">
    <location>
        <begin position="329"/>
        <end position="355"/>
    </location>
</feature>
<evidence type="ECO:0000256" key="4">
    <source>
        <dbReference type="ARBA" id="ARBA00022519"/>
    </source>
</evidence>
<evidence type="ECO:0000259" key="9">
    <source>
        <dbReference type="PROSITE" id="PS50928"/>
    </source>
</evidence>
<dbReference type="Gene3D" id="1.10.3720.10">
    <property type="entry name" value="MetI-like"/>
    <property type="match status" value="2"/>
</dbReference>
<feature type="transmembrane region" description="Helical" evidence="8">
    <location>
        <begin position="276"/>
        <end position="299"/>
    </location>
</feature>
<feature type="domain" description="ABC transmembrane type-1" evidence="9">
    <location>
        <begin position="92"/>
        <end position="299"/>
    </location>
</feature>
<feature type="transmembrane region" description="Helical" evidence="8">
    <location>
        <begin position="511"/>
        <end position="534"/>
    </location>
</feature>
<evidence type="ECO:0000313" key="10">
    <source>
        <dbReference type="EMBL" id="QTA78189.1"/>
    </source>
</evidence>
<comment type="subcellular location">
    <subcellularLocation>
        <location evidence="1">Cell inner membrane</location>
        <topology evidence="1">Multi-pass membrane protein</topology>
    </subcellularLocation>
    <subcellularLocation>
        <location evidence="8">Cell membrane</location>
        <topology evidence="8">Multi-pass membrane protein</topology>
    </subcellularLocation>
</comment>
<dbReference type="InterPro" id="IPR035906">
    <property type="entry name" value="MetI-like_sf"/>
</dbReference>
<sequence length="589" mass="65494">MKQSNDNPADSGRGRLECLDATNFKLMKKRKPGLVLNWLNIYWLVLIPLIFLGIFYFYPLFKIFLLSLMPEDKWDLSVFLNLISTSYYLNILWFTFWQAAVSTILTIISALPGAYIFACYRFWGKDILQAFTTIPFVLPTVVVAAAFQAFLGSHGLVNSWLIKCFNLSSPPIAIDRSIWFILLAHIFYNYTIVLRMVGGFWAQMENQLNDAALMLGASPFTIFYKITLPLLRPVIFAAGLLVFIFCFSSFGVVLILGGPQFATLEVEIYRQAVNFFNLPLAAALSLIQIFFTFVLMWVYTVVQRKTAVSLNPESPVYSQKTPVLLKEKMIVGINIIFMIILLVFPLAALVIQSFFSEHGFSLVYYTALFENNSSSIFFIQPGKAIFYSLAIACAALLMALSLGSMGAVFLAKSKTRLSSFIDPLFMLPLSTSAVTLGFGFIIALDEPPLNLRTSIILVPIAHTLAAFPFVVRSLVPALRSIPPNLREAAALLGASPWKVWKAVDLPIVGRALTVAAVFAFTVSLGEFGATVFIARPQIPTMPLAIYRFLGQPGAMNYGQAMAMSSLLMMVTGAGFLFLEKLRKDRAGEF</sequence>
<evidence type="ECO:0000256" key="2">
    <source>
        <dbReference type="ARBA" id="ARBA00022448"/>
    </source>
</evidence>
<keyword evidence="2 8" id="KW-0813">Transport</keyword>
<evidence type="ECO:0000256" key="3">
    <source>
        <dbReference type="ARBA" id="ARBA00022475"/>
    </source>
</evidence>
<evidence type="ECO:0000256" key="5">
    <source>
        <dbReference type="ARBA" id="ARBA00022692"/>
    </source>
</evidence>
<feature type="transmembrane region" description="Helical" evidence="8">
    <location>
        <begin position="554"/>
        <end position="578"/>
    </location>
</feature>
<feature type="transmembrane region" description="Helical" evidence="8">
    <location>
        <begin position="456"/>
        <end position="475"/>
    </location>
</feature>
<dbReference type="Pfam" id="PF00528">
    <property type="entry name" value="BPD_transp_1"/>
    <property type="match status" value="2"/>
</dbReference>
<keyword evidence="3" id="KW-1003">Cell membrane</keyword>
<dbReference type="RefSeq" id="WP_246514855.1">
    <property type="nucleotide sequence ID" value="NZ_CP061799.1"/>
</dbReference>
<feature type="transmembrane region" description="Helical" evidence="8">
    <location>
        <begin position="423"/>
        <end position="444"/>
    </location>
</feature>
<feature type="transmembrane region" description="Helical" evidence="8">
    <location>
        <begin position="178"/>
        <end position="202"/>
    </location>
</feature>
<dbReference type="SUPFAM" id="SSF161098">
    <property type="entry name" value="MetI-like"/>
    <property type="match status" value="2"/>
</dbReference>
<dbReference type="CDD" id="cd06261">
    <property type="entry name" value="TM_PBP2"/>
    <property type="match status" value="2"/>
</dbReference>
<keyword evidence="4" id="KW-0997">Cell inner membrane</keyword>
<proteinExistence type="inferred from homology"/>
<dbReference type="Proteomes" id="UP000663720">
    <property type="component" value="Chromosome"/>
</dbReference>
<evidence type="ECO:0000313" key="11">
    <source>
        <dbReference type="Proteomes" id="UP000663720"/>
    </source>
</evidence>
<name>A0A975B3N3_9BACT</name>
<evidence type="ECO:0000256" key="7">
    <source>
        <dbReference type="ARBA" id="ARBA00023136"/>
    </source>
</evidence>
<keyword evidence="6 8" id="KW-1133">Transmembrane helix</keyword>
<keyword evidence="5 8" id="KW-0812">Transmembrane</keyword>
<feature type="transmembrane region" description="Helical" evidence="8">
    <location>
        <begin position="136"/>
        <end position="157"/>
    </location>
</feature>
<accession>A0A975B3N3</accession>
<organism evidence="10 11">
    <name type="scientific">Desulfonema limicola</name>
    <dbReference type="NCBI Taxonomy" id="45656"/>
    <lineage>
        <taxon>Bacteria</taxon>
        <taxon>Pseudomonadati</taxon>
        <taxon>Thermodesulfobacteriota</taxon>
        <taxon>Desulfobacteria</taxon>
        <taxon>Desulfobacterales</taxon>
        <taxon>Desulfococcaceae</taxon>
        <taxon>Desulfonema</taxon>
    </lineage>
</organism>
<feature type="transmembrane region" description="Helical" evidence="8">
    <location>
        <begin position="384"/>
        <end position="411"/>
    </location>
</feature>
<evidence type="ECO:0000256" key="1">
    <source>
        <dbReference type="ARBA" id="ARBA00004429"/>
    </source>
</evidence>
<gene>
    <name evidence="10" type="ORF">dnl_04050</name>
</gene>
<dbReference type="GO" id="GO:0055085">
    <property type="term" value="P:transmembrane transport"/>
    <property type="evidence" value="ECO:0007669"/>
    <property type="project" value="InterPro"/>
</dbReference>
<feature type="transmembrane region" description="Helical" evidence="8">
    <location>
        <begin position="234"/>
        <end position="256"/>
    </location>
</feature>
<dbReference type="InterPro" id="IPR000515">
    <property type="entry name" value="MetI-like"/>
</dbReference>
<dbReference type="PROSITE" id="PS50928">
    <property type="entry name" value="ABC_TM1"/>
    <property type="match status" value="2"/>
</dbReference>
<dbReference type="EMBL" id="CP061799">
    <property type="protein sequence ID" value="QTA78189.1"/>
    <property type="molecule type" value="Genomic_DNA"/>
</dbReference>
<feature type="transmembrane region" description="Helical" evidence="8">
    <location>
        <begin position="104"/>
        <end position="124"/>
    </location>
</feature>
<feature type="transmembrane region" description="Helical" evidence="8">
    <location>
        <begin position="34"/>
        <end position="58"/>
    </location>
</feature>
<dbReference type="AlphaFoldDB" id="A0A975B3N3"/>
<keyword evidence="11" id="KW-1185">Reference proteome</keyword>
<comment type="similarity">
    <text evidence="8">Belongs to the binding-protein-dependent transport system permease family.</text>
</comment>
<feature type="domain" description="ABC transmembrane type-1" evidence="9">
    <location>
        <begin position="385"/>
        <end position="578"/>
    </location>
</feature>